<reference evidence="1" key="1">
    <citation type="journal article" date="2022" name="Front. Genet.">
        <title>Chromosome-Scale Assembly of the Dendrobium nobile Genome Provides Insights Into the Molecular Mechanism of the Biosynthesis of the Medicinal Active Ingredient of Dendrobium.</title>
        <authorList>
            <person name="Xu Q."/>
            <person name="Niu S.-C."/>
            <person name="Li K.-L."/>
            <person name="Zheng P.-J."/>
            <person name="Zhang X.-J."/>
            <person name="Jia Y."/>
            <person name="Liu Y."/>
            <person name="Niu Y.-X."/>
            <person name="Yu L.-H."/>
            <person name="Chen D.-F."/>
            <person name="Zhang G.-Q."/>
        </authorList>
    </citation>
    <scope>NUCLEOTIDE SEQUENCE</scope>
    <source>
        <tissue evidence="1">Leaf</tissue>
    </source>
</reference>
<proteinExistence type="predicted"/>
<gene>
    <name evidence="1" type="ORF">KFK09_020093</name>
</gene>
<evidence type="ECO:0000313" key="2">
    <source>
        <dbReference type="Proteomes" id="UP000829196"/>
    </source>
</evidence>
<accession>A0A8T3ASV6</accession>
<evidence type="ECO:0000313" key="1">
    <source>
        <dbReference type="EMBL" id="KAI0499191.1"/>
    </source>
</evidence>
<sequence length="156" mass="17608">MLVELQAPYCIVLSSWLGGNQILDLLDVRDQEFKKCGYYELCEGFRDVRGCLARAASEVTLPANSRPDFRSDKNSVLEQGEVFSDSFNILLHAKHAASSRPAFRSDRNSLGLATLRRLSDSFKTLLHAKPKEATAVGYDEAQDQTLEIYFKCKKER</sequence>
<dbReference type="Proteomes" id="UP000829196">
    <property type="component" value="Unassembled WGS sequence"/>
</dbReference>
<organism evidence="1 2">
    <name type="scientific">Dendrobium nobile</name>
    <name type="common">Orchid</name>
    <dbReference type="NCBI Taxonomy" id="94219"/>
    <lineage>
        <taxon>Eukaryota</taxon>
        <taxon>Viridiplantae</taxon>
        <taxon>Streptophyta</taxon>
        <taxon>Embryophyta</taxon>
        <taxon>Tracheophyta</taxon>
        <taxon>Spermatophyta</taxon>
        <taxon>Magnoliopsida</taxon>
        <taxon>Liliopsida</taxon>
        <taxon>Asparagales</taxon>
        <taxon>Orchidaceae</taxon>
        <taxon>Epidendroideae</taxon>
        <taxon>Malaxideae</taxon>
        <taxon>Dendrobiinae</taxon>
        <taxon>Dendrobium</taxon>
    </lineage>
</organism>
<dbReference type="AlphaFoldDB" id="A0A8T3ASV6"/>
<protein>
    <submittedName>
        <fullName evidence="1">Uncharacterized protein</fullName>
    </submittedName>
</protein>
<comment type="caution">
    <text evidence="1">The sequence shown here is derived from an EMBL/GenBank/DDBJ whole genome shotgun (WGS) entry which is preliminary data.</text>
</comment>
<name>A0A8T3ASV6_DENNO</name>
<dbReference type="EMBL" id="JAGYWB010000014">
    <property type="protein sequence ID" value="KAI0499191.1"/>
    <property type="molecule type" value="Genomic_DNA"/>
</dbReference>
<keyword evidence="2" id="KW-1185">Reference proteome</keyword>